<comment type="caution">
    <text evidence="4">Lacks conserved residue(s) required for the propagation of feature annotation.</text>
</comment>
<evidence type="ECO:0000256" key="1">
    <source>
        <dbReference type="ARBA" id="ARBA00022737"/>
    </source>
</evidence>
<keyword evidence="2" id="KW-1015">Disulfide bond</keyword>
<dbReference type="CDD" id="cd00033">
    <property type="entry name" value="CCP"/>
    <property type="match status" value="1"/>
</dbReference>
<feature type="non-terminal residue" evidence="6">
    <location>
        <position position="134"/>
    </location>
</feature>
<dbReference type="PROSITE" id="PS50923">
    <property type="entry name" value="SUSHI"/>
    <property type="match status" value="1"/>
</dbReference>
<proteinExistence type="predicted"/>
<reference evidence="6" key="1">
    <citation type="submission" date="2023-05" db="EMBL/GenBank/DDBJ databases">
        <authorList>
            <person name="Stuckert A."/>
        </authorList>
    </citation>
    <scope>NUCLEOTIDE SEQUENCE</scope>
</reference>
<organism evidence="6 7">
    <name type="scientific">Staurois parvus</name>
    <dbReference type="NCBI Taxonomy" id="386267"/>
    <lineage>
        <taxon>Eukaryota</taxon>
        <taxon>Metazoa</taxon>
        <taxon>Chordata</taxon>
        <taxon>Craniata</taxon>
        <taxon>Vertebrata</taxon>
        <taxon>Euteleostomi</taxon>
        <taxon>Amphibia</taxon>
        <taxon>Batrachia</taxon>
        <taxon>Anura</taxon>
        <taxon>Neobatrachia</taxon>
        <taxon>Ranoidea</taxon>
        <taxon>Ranidae</taxon>
        <taxon>Staurois</taxon>
    </lineage>
</organism>
<dbReference type="Pfam" id="PF00084">
    <property type="entry name" value="Sushi"/>
    <property type="match status" value="1"/>
</dbReference>
<keyword evidence="4" id="KW-0768">Sushi</keyword>
<dbReference type="SUPFAM" id="SSF57535">
    <property type="entry name" value="Complement control module/SCR domain"/>
    <property type="match status" value="1"/>
</dbReference>
<evidence type="ECO:0000259" key="5">
    <source>
        <dbReference type="PROSITE" id="PS50923"/>
    </source>
</evidence>
<gene>
    <name evidence="6" type="ORF">SPARVUS_LOCUS4007341</name>
</gene>
<evidence type="ECO:0000313" key="7">
    <source>
        <dbReference type="Proteomes" id="UP001162483"/>
    </source>
</evidence>
<comment type="caution">
    <text evidence="6">The sequence shown here is derived from an EMBL/GenBank/DDBJ whole genome shotgun (WGS) entry which is preliminary data.</text>
</comment>
<sequence length="134" mass="14927">TVAPEKDSYQVGDKIKLSCQQDLNLEGPEISSCSSSLTWNPDITDIHCTRKVTRKTEVTKCKPWEKVQESKCTCKMPAECGSSLDICAIDGRNSRNVPLTVCKMHALECLGRKYTLTTNDNCKFPKTEKSCDSC</sequence>
<feature type="domain" description="Sushi" evidence="5">
    <location>
        <begin position="1"/>
        <end position="50"/>
    </location>
</feature>
<dbReference type="SMART" id="SM00057">
    <property type="entry name" value="FIMAC"/>
    <property type="match status" value="1"/>
</dbReference>
<evidence type="ECO:0000256" key="2">
    <source>
        <dbReference type="ARBA" id="ARBA00023157"/>
    </source>
</evidence>
<feature type="non-terminal residue" evidence="6">
    <location>
        <position position="1"/>
    </location>
</feature>
<dbReference type="InterPro" id="IPR048825">
    <property type="entry name" value="C7_KAZAL"/>
</dbReference>
<dbReference type="EMBL" id="CATNWA010007044">
    <property type="protein sequence ID" value="CAI9553238.1"/>
    <property type="molecule type" value="Genomic_DNA"/>
</dbReference>
<dbReference type="InterPro" id="IPR000436">
    <property type="entry name" value="Sushi_SCR_CCP_dom"/>
</dbReference>
<keyword evidence="7" id="KW-1185">Reference proteome</keyword>
<accession>A0ABN9BZR8</accession>
<evidence type="ECO:0000313" key="6">
    <source>
        <dbReference type="EMBL" id="CAI9553238.1"/>
    </source>
</evidence>
<dbReference type="Gene3D" id="2.10.70.10">
    <property type="entry name" value="Complement Module, domain 1"/>
    <property type="match status" value="1"/>
</dbReference>
<evidence type="ECO:0000256" key="4">
    <source>
        <dbReference type="PROSITE-ProRule" id="PRU00302"/>
    </source>
</evidence>
<dbReference type="InterPro" id="IPR035976">
    <property type="entry name" value="Sushi/SCR/CCP_sf"/>
</dbReference>
<dbReference type="InterPro" id="IPR003884">
    <property type="entry name" value="FacI_MAC"/>
</dbReference>
<protein>
    <recommendedName>
        <fullName evidence="5">Sushi domain-containing protein</fullName>
    </recommendedName>
</protein>
<name>A0ABN9BZR8_9NEOB</name>
<dbReference type="Proteomes" id="UP001162483">
    <property type="component" value="Unassembled WGS sequence"/>
</dbReference>
<keyword evidence="1" id="KW-0677">Repeat</keyword>
<dbReference type="Gene3D" id="3.30.60.30">
    <property type="match status" value="1"/>
</dbReference>
<dbReference type="Pfam" id="PF21330">
    <property type="entry name" value="Kazal_C7"/>
    <property type="match status" value="1"/>
</dbReference>
<keyword evidence="3" id="KW-0325">Glycoprotein</keyword>
<evidence type="ECO:0000256" key="3">
    <source>
        <dbReference type="ARBA" id="ARBA00023180"/>
    </source>
</evidence>